<evidence type="ECO:0000313" key="2">
    <source>
        <dbReference type="Proteomes" id="UP001286313"/>
    </source>
</evidence>
<accession>A0AAE1KZU6</accession>
<keyword evidence="2" id="KW-1185">Reference proteome</keyword>
<protein>
    <submittedName>
        <fullName evidence="1">Uncharacterized protein</fullName>
    </submittedName>
</protein>
<comment type="caution">
    <text evidence="1">The sequence shown here is derived from an EMBL/GenBank/DDBJ whole genome shotgun (WGS) entry which is preliminary data.</text>
</comment>
<name>A0AAE1KZU6_PETCI</name>
<sequence length="92" mass="9920">MSAYSFRKYALAWAGVVLAVKGRDGIDSVGVEETASDLTVGAPPASSTFLVCSPCPLLMSHDRCVGPCVWQHAENPYYPVMRNLDNDTWGGL</sequence>
<dbReference type="EMBL" id="JAWQEG010000431">
    <property type="protein sequence ID" value="KAK3890318.1"/>
    <property type="molecule type" value="Genomic_DNA"/>
</dbReference>
<gene>
    <name evidence="1" type="ORF">Pcinc_005700</name>
</gene>
<dbReference type="Proteomes" id="UP001286313">
    <property type="component" value="Unassembled WGS sequence"/>
</dbReference>
<proteinExistence type="predicted"/>
<dbReference type="AlphaFoldDB" id="A0AAE1KZU6"/>
<reference evidence="1" key="1">
    <citation type="submission" date="2023-10" db="EMBL/GenBank/DDBJ databases">
        <title>Genome assemblies of two species of porcelain crab, Petrolisthes cinctipes and Petrolisthes manimaculis (Anomura: Porcellanidae).</title>
        <authorList>
            <person name="Angst P."/>
        </authorList>
    </citation>
    <scope>NUCLEOTIDE SEQUENCE</scope>
    <source>
        <strain evidence="1">PB745_01</strain>
        <tissue evidence="1">Gill</tissue>
    </source>
</reference>
<evidence type="ECO:0000313" key="1">
    <source>
        <dbReference type="EMBL" id="KAK3890318.1"/>
    </source>
</evidence>
<organism evidence="1 2">
    <name type="scientific">Petrolisthes cinctipes</name>
    <name type="common">Flat porcelain crab</name>
    <dbReference type="NCBI Taxonomy" id="88211"/>
    <lineage>
        <taxon>Eukaryota</taxon>
        <taxon>Metazoa</taxon>
        <taxon>Ecdysozoa</taxon>
        <taxon>Arthropoda</taxon>
        <taxon>Crustacea</taxon>
        <taxon>Multicrustacea</taxon>
        <taxon>Malacostraca</taxon>
        <taxon>Eumalacostraca</taxon>
        <taxon>Eucarida</taxon>
        <taxon>Decapoda</taxon>
        <taxon>Pleocyemata</taxon>
        <taxon>Anomura</taxon>
        <taxon>Galatheoidea</taxon>
        <taxon>Porcellanidae</taxon>
        <taxon>Petrolisthes</taxon>
    </lineage>
</organism>